<evidence type="ECO:0000256" key="2">
    <source>
        <dbReference type="ARBA" id="ARBA00022490"/>
    </source>
</evidence>
<keyword evidence="3" id="KW-0597">Phosphoprotein</keyword>
<feature type="region of interest" description="Disordered" evidence="9">
    <location>
        <begin position="169"/>
        <end position="190"/>
    </location>
</feature>
<reference evidence="10 11" key="1">
    <citation type="submission" date="2024-02" db="EMBL/GenBank/DDBJ databases">
        <title>Chromosome-scale genome assembly of the rough periwinkle Littorina saxatilis.</title>
        <authorList>
            <person name="De Jode A."/>
            <person name="Faria R."/>
            <person name="Formenti G."/>
            <person name="Sims Y."/>
            <person name="Smith T.P."/>
            <person name="Tracey A."/>
            <person name="Wood J.M.D."/>
            <person name="Zagrodzka Z.B."/>
            <person name="Johannesson K."/>
            <person name="Butlin R.K."/>
            <person name="Leder E.H."/>
        </authorList>
    </citation>
    <scope>NUCLEOTIDE SEQUENCE [LARGE SCALE GENOMIC DNA]</scope>
    <source>
        <strain evidence="10">Snail1</strain>
        <tissue evidence="10">Muscle</tissue>
    </source>
</reference>
<feature type="compositionally biased region" description="Acidic residues" evidence="9">
    <location>
        <begin position="336"/>
        <end position="350"/>
    </location>
</feature>
<dbReference type="GO" id="GO:0034451">
    <property type="term" value="C:centriolar satellite"/>
    <property type="evidence" value="ECO:0007669"/>
    <property type="project" value="UniProtKB-SubCell"/>
</dbReference>
<keyword evidence="5" id="KW-0206">Cytoskeleton</keyword>
<sequence length="350" mass="39555">MTLKEDRFTMSADRYLAKNYVIVYLEDAISQLLAHREENPKVEPLKYLSQYFSSLRDGNHTMFREFSFIKSTSHSRASFVRLFWKCFRQIGKKGDLLSIQEYHSLLGLLCTDFPFKLVQKTARIVLIDDALDCLISFTDFIYAFQVQFFYEEFLDKCSELYQTLQQSSQSPRDPVIVPTSNDQDAGGAHQSNHLPVDGVDSIAFFRSVYPVCDRVNYSTPPVAALKEILFSTPRISFYGFLMAIAKSEAINEHIGRLPPKMELLEGADIELTSLPFKLPGTRSRPPSGTVTQRSTSSGHGRASLTQLQPNSSSLVRGKLSEKANRIRSHRQLALETSDESDDTSSDSSDD</sequence>
<dbReference type="PANTHER" id="PTHR34252">
    <property type="entry name" value="UPF0705 PROTEIN C11ORF49"/>
    <property type="match status" value="1"/>
</dbReference>
<evidence type="ECO:0000313" key="11">
    <source>
        <dbReference type="Proteomes" id="UP001374579"/>
    </source>
</evidence>
<keyword evidence="11" id="KW-1185">Reference proteome</keyword>
<accession>A0AAN9B5E6</accession>
<organism evidence="10 11">
    <name type="scientific">Littorina saxatilis</name>
    <dbReference type="NCBI Taxonomy" id="31220"/>
    <lineage>
        <taxon>Eukaryota</taxon>
        <taxon>Metazoa</taxon>
        <taxon>Spiralia</taxon>
        <taxon>Lophotrochozoa</taxon>
        <taxon>Mollusca</taxon>
        <taxon>Gastropoda</taxon>
        <taxon>Caenogastropoda</taxon>
        <taxon>Littorinimorpha</taxon>
        <taxon>Littorinoidea</taxon>
        <taxon>Littorinidae</taxon>
        <taxon>Littorina</taxon>
    </lineage>
</organism>
<keyword evidence="4" id="KW-0493">Microtubule</keyword>
<dbReference type="InterPro" id="IPR038968">
    <property type="entry name" value="CSTPP1"/>
</dbReference>
<evidence type="ECO:0000256" key="1">
    <source>
        <dbReference type="ARBA" id="ARBA00004607"/>
    </source>
</evidence>
<feature type="compositionally biased region" description="Polar residues" evidence="9">
    <location>
        <begin position="178"/>
        <end position="190"/>
    </location>
</feature>
<feature type="compositionally biased region" description="Polar residues" evidence="9">
    <location>
        <begin position="284"/>
        <end position="314"/>
    </location>
</feature>
<dbReference type="CDD" id="cd22959">
    <property type="entry name" value="DD_C11orf49"/>
    <property type="match status" value="1"/>
</dbReference>
<evidence type="ECO:0000313" key="10">
    <source>
        <dbReference type="EMBL" id="KAK7098931.1"/>
    </source>
</evidence>
<dbReference type="Gene3D" id="1.20.890.10">
    <property type="entry name" value="cAMP-dependent protein kinase regulatory subunit, dimerization-anchoring domain"/>
    <property type="match status" value="1"/>
</dbReference>
<evidence type="ECO:0000256" key="3">
    <source>
        <dbReference type="ARBA" id="ARBA00022553"/>
    </source>
</evidence>
<evidence type="ECO:0000256" key="6">
    <source>
        <dbReference type="ARBA" id="ARBA00033750"/>
    </source>
</evidence>
<evidence type="ECO:0000256" key="8">
    <source>
        <dbReference type="ARBA" id="ARBA00045673"/>
    </source>
</evidence>
<comment type="caution">
    <text evidence="10">The sequence shown here is derived from an EMBL/GenBank/DDBJ whole genome shotgun (WGS) entry which is preliminary data.</text>
</comment>
<evidence type="ECO:0000256" key="4">
    <source>
        <dbReference type="ARBA" id="ARBA00022701"/>
    </source>
</evidence>
<proteinExistence type="inferred from homology"/>
<name>A0AAN9B5E6_9CAEN</name>
<comment type="function">
    <text evidence="8">Regulator of the tubulin polyglutamylase complex (TPGC) that controls cytoskeletal organization, nuclear shape, and cilium disassembly by balancing microtubule and actin assembly. Regulates the assembly and stability of the TPGC and thereby modulates polyglutamylation of the microtubule, which antagonizes MAP4 binding.</text>
</comment>
<dbReference type="GO" id="GO:0005874">
    <property type="term" value="C:microtubule"/>
    <property type="evidence" value="ECO:0007669"/>
    <property type="project" value="UniProtKB-KW"/>
</dbReference>
<evidence type="ECO:0000256" key="9">
    <source>
        <dbReference type="SAM" id="MobiDB-lite"/>
    </source>
</evidence>
<evidence type="ECO:0000256" key="7">
    <source>
        <dbReference type="ARBA" id="ARBA00033769"/>
    </source>
</evidence>
<dbReference type="AlphaFoldDB" id="A0AAN9B5E6"/>
<dbReference type="EMBL" id="JBAMIC010000012">
    <property type="protein sequence ID" value="KAK7098931.1"/>
    <property type="molecule type" value="Genomic_DNA"/>
</dbReference>
<comment type="subcellular location">
    <subcellularLocation>
        <location evidence="1">Cytoplasm</location>
        <location evidence="1">Cytoskeleton</location>
        <location evidence="1">Microtubule organizing center</location>
        <location evidence="1">Centrosome</location>
        <location evidence="1">Centriolar satellite</location>
    </subcellularLocation>
</comment>
<gene>
    <name evidence="10" type="ORF">V1264_003146</name>
</gene>
<comment type="similarity">
    <text evidence="6">Belongs to the CSTPP1 family.</text>
</comment>
<dbReference type="PANTHER" id="PTHR34252:SF1">
    <property type="entry name" value="CENTRIOLAR SATELLITE-ASSOCIATED TUBULIN POLYGLUTAMYLASE COMPLEX REGULATOR 1"/>
    <property type="match status" value="1"/>
</dbReference>
<feature type="region of interest" description="Disordered" evidence="9">
    <location>
        <begin position="276"/>
        <end position="350"/>
    </location>
</feature>
<keyword evidence="2" id="KW-0963">Cytoplasm</keyword>
<dbReference type="Proteomes" id="UP001374579">
    <property type="component" value="Unassembled WGS sequence"/>
</dbReference>
<evidence type="ECO:0000256" key="5">
    <source>
        <dbReference type="ARBA" id="ARBA00023212"/>
    </source>
</evidence>
<protein>
    <recommendedName>
        <fullName evidence="7">Centriolar satellite-associated tubulin polyglutamylase complex regulator 1</fullName>
    </recommendedName>
</protein>